<feature type="compositionally biased region" description="Basic and acidic residues" evidence="1">
    <location>
        <begin position="119"/>
        <end position="129"/>
    </location>
</feature>
<feature type="compositionally biased region" description="Basic and acidic residues" evidence="1">
    <location>
        <begin position="95"/>
        <end position="106"/>
    </location>
</feature>
<protein>
    <submittedName>
        <fullName evidence="2">Uncharacterized protein</fullName>
    </submittedName>
</protein>
<accession>A0A6J4CX33</accession>
<feature type="compositionally biased region" description="Basic and acidic residues" evidence="1">
    <location>
        <begin position="249"/>
        <end position="268"/>
    </location>
</feature>
<feature type="compositionally biased region" description="Basic and acidic residues" evidence="1">
    <location>
        <begin position="46"/>
        <end position="56"/>
    </location>
</feature>
<dbReference type="EMBL" id="LC533406">
    <property type="protein sequence ID" value="BCD56395.1"/>
    <property type="molecule type" value="Genomic_RNA"/>
</dbReference>
<reference evidence="2" key="1">
    <citation type="submission" date="2020-03" db="EMBL/GenBank/DDBJ databases">
        <title>Diverged and active partitiviruses in Lichen.</title>
        <authorList>
            <person name="Urayama S."/>
            <person name="Takaki Y."/>
            <person name="Nunoura T."/>
        </authorList>
    </citation>
    <scope>NUCLEOTIDE SEQUENCE</scope>
    <source>
        <strain evidence="2">2019Feb-04-09</strain>
    </source>
</reference>
<feature type="compositionally biased region" description="Acidic residues" evidence="1">
    <location>
        <begin position="229"/>
        <end position="239"/>
    </location>
</feature>
<feature type="region of interest" description="Disordered" evidence="1">
    <location>
        <begin position="1"/>
        <end position="299"/>
    </location>
</feature>
<name>A0A6J4CX33_9VIRU</name>
<proteinExistence type="predicted"/>
<evidence type="ECO:0000313" key="2">
    <source>
        <dbReference type="EMBL" id="BCD56395.1"/>
    </source>
</evidence>
<sequence length="444" mass="50118">MSNNAGFTVKLDKPKKHRKASSKITDSEYESATGPHPTRQPASKQAEYHPSDKEAKISVNIDDIIAAQDVQTKRRSTSSSKDTESHGSSSKMNKGKQESPLSERAKSKLPLTAIMEGFKPSDNDSDQSRQEATTIKGSRKSFEAEEKRHSKSVAIVEPNHRKKSSQSSSSSHGTNKNRENDKRNTHPTGIMALFGGQSSKTKRIQSNRRVSKKLPPPIDTQAHIKAMSSEEETESLSEEEFVRNSPMRIPEDQREIYFESRKDKKSTQDRVNPSKQKNRSEDRISTRSPPPGYDTSNPFEDLLQEINCQRIFQDPELDILNRFCIEYVGLCKSTISTAILTFSHTKHYKRVYDYMKNSTKFATTPTIITNPSESLPVLHSKLFLGHFRTSSSRAPEPRVPLPHLEHGHLLTEERFRNIVEGIFSRKCFLLSAVGVSTEELSSLE</sequence>
<feature type="compositionally biased region" description="Basic residues" evidence="1">
    <location>
        <begin position="200"/>
        <end position="212"/>
    </location>
</feature>
<evidence type="ECO:0000256" key="1">
    <source>
        <dbReference type="SAM" id="MobiDB-lite"/>
    </source>
</evidence>
<organism evidence="2">
    <name type="scientific">Lichen partiti-like RNA virus sp</name>
    <dbReference type="NCBI Taxonomy" id="2726938"/>
    <lineage>
        <taxon>Viruses</taxon>
        <taxon>Riboviria</taxon>
        <taxon>Orthornavirae</taxon>
        <taxon>Pisuviricota</taxon>
        <taxon>Duplopiviricetes</taxon>
        <taxon>Durnavirales</taxon>
        <taxon>Partitiviridae</taxon>
    </lineage>
</organism>